<gene>
    <name evidence="1" type="ORF">CFX0092_A0234</name>
</gene>
<dbReference type="AlphaFoldDB" id="A0A160T0Y6"/>
<protein>
    <submittedName>
        <fullName evidence="1">Uncharacterized protein</fullName>
    </submittedName>
</protein>
<reference evidence="1" key="1">
    <citation type="submission" date="2016-01" db="EMBL/GenBank/DDBJ databases">
        <authorList>
            <person name="Mcilroy J.S."/>
            <person name="Karst M S."/>
            <person name="Albertsen M."/>
        </authorList>
    </citation>
    <scope>NUCLEOTIDE SEQUENCE</scope>
    <source>
        <strain evidence="1">Cfx-K</strain>
    </source>
</reference>
<sequence>MLPPRRWRQQKTALLGGFFLSLHYSLLFAPKPLPNSMCALINNKDKANKRKD</sequence>
<dbReference type="EMBL" id="LN890655">
    <property type="protein sequence ID" value="CUS02115.2"/>
    <property type="molecule type" value="Genomic_DNA"/>
</dbReference>
<dbReference type="KEGG" id="pbf:CFX0092_A0234"/>
<dbReference type="Proteomes" id="UP000215027">
    <property type="component" value="Chromosome I"/>
</dbReference>
<name>A0A160T0Y6_9CHLR</name>
<organism evidence="1 2">
    <name type="scientific">Candidatus Promineifilum breve</name>
    <dbReference type="NCBI Taxonomy" id="1806508"/>
    <lineage>
        <taxon>Bacteria</taxon>
        <taxon>Bacillati</taxon>
        <taxon>Chloroflexota</taxon>
        <taxon>Ardenticatenia</taxon>
        <taxon>Candidatus Promineifilales</taxon>
        <taxon>Candidatus Promineifilaceae</taxon>
        <taxon>Candidatus Promineifilum</taxon>
    </lineage>
</organism>
<evidence type="ECO:0000313" key="1">
    <source>
        <dbReference type="EMBL" id="CUS02115.2"/>
    </source>
</evidence>
<keyword evidence="2" id="KW-1185">Reference proteome</keyword>
<accession>A0A160T0Y6</accession>
<proteinExistence type="predicted"/>
<evidence type="ECO:0000313" key="2">
    <source>
        <dbReference type="Proteomes" id="UP000215027"/>
    </source>
</evidence>